<sequence>MSILLVDFNEYPPIYKNAAETLIQNLLNEQCFSVKKEIFENFCKHFSVVPKLWKEWILIEYEATCKPLEGYEYRQKCKKMVEKFFDASEKHFYIEPEVYEKYHTFLHRILIKFLHGLKTFEIGLEANGRNPQKELEYLSNGVKISLKKELCIPDYKFFGFIRYIITVNEPGLLKASFYDTKTGKNLKFYYLEEEKNGIPKVDGNETNFGIIAFPTTTTTTTTTTVASTSKTHRSKNGKTMKPFAPVTAKFRGDENSAVFVFAFSHLIPVFIISLFL</sequence>
<dbReference type="Proteomes" id="UP000887580">
    <property type="component" value="Unplaced"/>
</dbReference>
<accession>A0AC35GLQ5</accession>
<organism evidence="1 2">
    <name type="scientific">Panagrolaimus sp. PS1159</name>
    <dbReference type="NCBI Taxonomy" id="55785"/>
    <lineage>
        <taxon>Eukaryota</taxon>
        <taxon>Metazoa</taxon>
        <taxon>Ecdysozoa</taxon>
        <taxon>Nematoda</taxon>
        <taxon>Chromadorea</taxon>
        <taxon>Rhabditida</taxon>
        <taxon>Tylenchina</taxon>
        <taxon>Panagrolaimomorpha</taxon>
        <taxon>Panagrolaimoidea</taxon>
        <taxon>Panagrolaimidae</taxon>
        <taxon>Panagrolaimus</taxon>
    </lineage>
</organism>
<name>A0AC35GLQ5_9BILA</name>
<reference evidence="2" key="1">
    <citation type="submission" date="2022-11" db="UniProtKB">
        <authorList>
            <consortium name="WormBaseParasite"/>
        </authorList>
    </citation>
    <scope>IDENTIFICATION</scope>
</reference>
<evidence type="ECO:0000313" key="1">
    <source>
        <dbReference type="Proteomes" id="UP000887580"/>
    </source>
</evidence>
<protein>
    <submittedName>
        <fullName evidence="2">Uncharacterized protein</fullName>
    </submittedName>
</protein>
<evidence type="ECO:0000313" key="2">
    <source>
        <dbReference type="WBParaSite" id="PS1159_v2.g6482.t1"/>
    </source>
</evidence>
<dbReference type="WBParaSite" id="PS1159_v2.g6482.t1">
    <property type="protein sequence ID" value="PS1159_v2.g6482.t1"/>
    <property type="gene ID" value="PS1159_v2.g6482"/>
</dbReference>
<proteinExistence type="predicted"/>